<dbReference type="Proteomes" id="UP000027222">
    <property type="component" value="Unassembled WGS sequence"/>
</dbReference>
<evidence type="ECO:0000313" key="3">
    <source>
        <dbReference type="Proteomes" id="UP000027222"/>
    </source>
</evidence>
<dbReference type="OrthoDB" id="3259294at2759"/>
<reference evidence="3" key="1">
    <citation type="journal article" date="2014" name="Proc. Natl. Acad. Sci. U.S.A.">
        <title>Extensive sampling of basidiomycete genomes demonstrates inadequacy of the white-rot/brown-rot paradigm for wood decay fungi.</title>
        <authorList>
            <person name="Riley R."/>
            <person name="Salamov A.A."/>
            <person name="Brown D.W."/>
            <person name="Nagy L.G."/>
            <person name="Floudas D."/>
            <person name="Held B.W."/>
            <person name="Levasseur A."/>
            <person name="Lombard V."/>
            <person name="Morin E."/>
            <person name="Otillar R."/>
            <person name="Lindquist E.A."/>
            <person name="Sun H."/>
            <person name="LaButti K.M."/>
            <person name="Schmutz J."/>
            <person name="Jabbour D."/>
            <person name="Luo H."/>
            <person name="Baker S.E."/>
            <person name="Pisabarro A.G."/>
            <person name="Walton J.D."/>
            <person name="Blanchette R.A."/>
            <person name="Henrissat B."/>
            <person name="Martin F."/>
            <person name="Cullen D."/>
            <person name="Hibbett D.S."/>
            <person name="Grigoriev I.V."/>
        </authorList>
    </citation>
    <scope>NUCLEOTIDE SEQUENCE [LARGE SCALE GENOMIC DNA]</scope>
    <source>
        <strain evidence="3">CBS 339.88</strain>
    </source>
</reference>
<accession>A0A067SUF7</accession>
<protein>
    <submittedName>
        <fullName evidence="2">Uncharacterized protein</fullName>
    </submittedName>
</protein>
<feature type="region of interest" description="Disordered" evidence="1">
    <location>
        <begin position="131"/>
        <end position="165"/>
    </location>
</feature>
<dbReference type="STRING" id="685588.A0A067SUF7"/>
<gene>
    <name evidence="2" type="ORF">GALMADRAFT_71038</name>
</gene>
<proteinExistence type="predicted"/>
<evidence type="ECO:0000256" key="1">
    <source>
        <dbReference type="SAM" id="MobiDB-lite"/>
    </source>
</evidence>
<feature type="compositionally biased region" description="Acidic residues" evidence="1">
    <location>
        <begin position="145"/>
        <end position="161"/>
    </location>
</feature>
<sequence length="292" mass="34405">MLGGSLERKEKARRLITQTVNSLTAKMEIGGPMAALYLLENPDHYTSHKFIPVYWKNYVRETYKPFEDKTLYEWVQMATRIKIPSLRKQNKAESEDELDLFNQESLDQIVKPTQSDKSRVIIEEEDTADELNIYSEHSDEKESGFDEEYSDEDNASDSEMSDLEKPDSKLHSFLKEHPLYKTYKVQFDDRKKDTIPNFVGGSLPRCDRGDREYYCATMLTLFKPWRSGKDLKNTDYSWDETFNLFEFTEQQKQYMKHFNVRYECNDARDDYSAQLKKGNANSHFSDPPNITY</sequence>
<dbReference type="HOGENOM" id="CLU_026214_1_0_1"/>
<evidence type="ECO:0000313" key="2">
    <source>
        <dbReference type="EMBL" id="KDR74560.1"/>
    </source>
</evidence>
<dbReference type="EMBL" id="KL142383">
    <property type="protein sequence ID" value="KDR74560.1"/>
    <property type="molecule type" value="Genomic_DNA"/>
</dbReference>
<name>A0A067SUF7_GALM3</name>
<keyword evidence="3" id="KW-1185">Reference proteome</keyword>
<organism evidence="2 3">
    <name type="scientific">Galerina marginata (strain CBS 339.88)</name>
    <dbReference type="NCBI Taxonomy" id="685588"/>
    <lineage>
        <taxon>Eukaryota</taxon>
        <taxon>Fungi</taxon>
        <taxon>Dikarya</taxon>
        <taxon>Basidiomycota</taxon>
        <taxon>Agaricomycotina</taxon>
        <taxon>Agaricomycetes</taxon>
        <taxon>Agaricomycetidae</taxon>
        <taxon>Agaricales</taxon>
        <taxon>Agaricineae</taxon>
        <taxon>Strophariaceae</taxon>
        <taxon>Galerina</taxon>
    </lineage>
</organism>
<dbReference type="AlphaFoldDB" id="A0A067SUF7"/>